<dbReference type="PROSITE" id="PS51471">
    <property type="entry name" value="FE2OG_OXY"/>
    <property type="match status" value="1"/>
</dbReference>
<dbReference type="SUPFAM" id="SSF51197">
    <property type="entry name" value="Clavaminate synthase-like"/>
    <property type="match status" value="1"/>
</dbReference>
<keyword evidence="8" id="KW-1185">Reference proteome</keyword>
<proteinExistence type="inferred from homology"/>
<comment type="similarity">
    <text evidence="2 6">Belongs to the iron/ascorbate-dependent oxidoreductase family.</text>
</comment>
<evidence type="ECO:0000313" key="9">
    <source>
        <dbReference type="RefSeq" id="XP_031373129.1"/>
    </source>
</evidence>
<dbReference type="InterPro" id="IPR044861">
    <property type="entry name" value="IPNS-like_FE2OG_OXY"/>
</dbReference>
<dbReference type="AlphaFoldDB" id="A0A6P8BS11"/>
<dbReference type="RefSeq" id="XP_031373129.1">
    <property type="nucleotide sequence ID" value="XM_031517269.1"/>
</dbReference>
<dbReference type="PANTHER" id="PTHR10209:SF884">
    <property type="entry name" value="1-AMINOCYCLOPROPANE-1-CARBOXYLATE OXIDASE HOMOLOG 1-LIKE"/>
    <property type="match status" value="1"/>
</dbReference>
<evidence type="ECO:0000256" key="4">
    <source>
        <dbReference type="ARBA" id="ARBA00023002"/>
    </source>
</evidence>
<protein>
    <submittedName>
        <fullName evidence="9">1-aminocyclopropane-1-carboxylate oxidase homolog 1-like isoform X1</fullName>
    </submittedName>
</protein>
<keyword evidence="4 6" id="KW-0560">Oxidoreductase</keyword>
<keyword evidence="3 6" id="KW-0479">Metal-binding</keyword>
<accession>A0A6P8BS11</accession>
<gene>
    <name evidence="9" type="primary">LOC116188112</name>
</gene>
<evidence type="ECO:0000256" key="1">
    <source>
        <dbReference type="ARBA" id="ARBA00001962"/>
    </source>
</evidence>
<evidence type="ECO:0000256" key="3">
    <source>
        <dbReference type="ARBA" id="ARBA00022723"/>
    </source>
</evidence>
<dbReference type="InterPro" id="IPR027443">
    <property type="entry name" value="IPNS-like_sf"/>
</dbReference>
<evidence type="ECO:0000313" key="8">
    <source>
        <dbReference type="Proteomes" id="UP000515151"/>
    </source>
</evidence>
<dbReference type="Pfam" id="PF14226">
    <property type="entry name" value="DIOX_N"/>
    <property type="match status" value="1"/>
</dbReference>
<evidence type="ECO:0000256" key="2">
    <source>
        <dbReference type="ARBA" id="ARBA00008056"/>
    </source>
</evidence>
<reference evidence="8" key="1">
    <citation type="journal article" date="2020" name="Plant Biotechnol. J.">
        <title>The pomegranate (Punica granatum L.) draft genome dissects genetic divergence between soft- and hard-seeded cultivars.</title>
        <authorList>
            <person name="Luo X."/>
            <person name="Li H."/>
            <person name="Wu Z."/>
            <person name="Yao W."/>
            <person name="Zhao P."/>
            <person name="Cao D."/>
            <person name="Yu H."/>
            <person name="Li K."/>
            <person name="Poudel K."/>
            <person name="Zhao D."/>
            <person name="Zhang F."/>
            <person name="Xia X."/>
            <person name="Chen L."/>
            <person name="Wang Q."/>
            <person name="Jing D."/>
            <person name="Cao S."/>
        </authorList>
    </citation>
    <scope>NUCLEOTIDE SEQUENCE [LARGE SCALE GENOMIC DNA]</scope>
    <source>
        <strain evidence="8">cv. Tunisia</strain>
    </source>
</reference>
<evidence type="ECO:0000256" key="6">
    <source>
        <dbReference type="RuleBase" id="RU003682"/>
    </source>
</evidence>
<keyword evidence="5 6" id="KW-0408">Iron</keyword>
<dbReference type="InterPro" id="IPR005123">
    <property type="entry name" value="Oxoglu/Fe-dep_dioxygenase_dom"/>
</dbReference>
<dbReference type="GeneID" id="116188112"/>
<dbReference type="Pfam" id="PF03171">
    <property type="entry name" value="2OG-FeII_Oxy"/>
    <property type="match status" value="1"/>
</dbReference>
<organism evidence="8 9">
    <name type="scientific">Punica granatum</name>
    <name type="common">Pomegranate</name>
    <dbReference type="NCBI Taxonomy" id="22663"/>
    <lineage>
        <taxon>Eukaryota</taxon>
        <taxon>Viridiplantae</taxon>
        <taxon>Streptophyta</taxon>
        <taxon>Embryophyta</taxon>
        <taxon>Tracheophyta</taxon>
        <taxon>Spermatophyta</taxon>
        <taxon>Magnoliopsida</taxon>
        <taxon>eudicotyledons</taxon>
        <taxon>Gunneridae</taxon>
        <taxon>Pentapetalae</taxon>
        <taxon>rosids</taxon>
        <taxon>malvids</taxon>
        <taxon>Myrtales</taxon>
        <taxon>Lythraceae</taxon>
        <taxon>Punica</taxon>
    </lineage>
</organism>
<dbReference type="GO" id="GO:0046872">
    <property type="term" value="F:metal ion binding"/>
    <property type="evidence" value="ECO:0007669"/>
    <property type="project" value="UniProtKB-KW"/>
</dbReference>
<dbReference type="Gene3D" id="2.60.120.330">
    <property type="entry name" value="B-lactam Antibiotic, Isopenicillin N Synthase, Chain"/>
    <property type="match status" value="1"/>
</dbReference>
<dbReference type="FunFam" id="2.60.120.330:FF:000005">
    <property type="entry name" value="1-aminocyclopropane-1-carboxylate oxidase homolog 1"/>
    <property type="match status" value="1"/>
</dbReference>
<evidence type="ECO:0000256" key="5">
    <source>
        <dbReference type="ARBA" id="ARBA00023004"/>
    </source>
</evidence>
<reference evidence="9" key="2">
    <citation type="submission" date="2025-08" db="UniProtKB">
        <authorList>
            <consortium name="RefSeq"/>
        </authorList>
    </citation>
    <scope>IDENTIFICATION</scope>
    <source>
        <tissue evidence="9">Leaf</tissue>
    </source>
</reference>
<dbReference type="PANTHER" id="PTHR10209">
    <property type="entry name" value="OXIDOREDUCTASE, 2OG-FE II OXYGENASE FAMILY PROTEIN"/>
    <property type="match status" value="1"/>
</dbReference>
<name>A0A6P8BS11_PUNGR</name>
<comment type="cofactor">
    <cofactor evidence="1">
        <name>Fe cation</name>
        <dbReference type="ChEBI" id="CHEBI:24875"/>
    </cofactor>
</comment>
<dbReference type="GO" id="GO:0051213">
    <property type="term" value="F:dioxygenase activity"/>
    <property type="evidence" value="ECO:0007669"/>
    <property type="project" value="UniProtKB-ARBA"/>
</dbReference>
<feature type="domain" description="Fe2OG dioxygenase" evidence="7">
    <location>
        <begin position="224"/>
        <end position="327"/>
    </location>
</feature>
<dbReference type="Proteomes" id="UP000515151">
    <property type="component" value="Chromosome 1"/>
</dbReference>
<evidence type="ECO:0000259" key="7">
    <source>
        <dbReference type="PROSITE" id="PS51471"/>
    </source>
</evidence>
<sequence>MAVSNQNKSIPAEDESKYDRRNRELRAFDETNAGVKGLVDAGIDKVPSIFNCTEFGFNGYLNATPDGPGFDIPIIDLDGIQTDPARRSEIIRQVQDASEGWGFFQVINHGIPSSVLEETIDGIRQFHEQDTGVKKRFYTRDLRSKVIYMSNFDLYEAPAANWRDTFVCGVVPNPPDPEELPGVCRWDIIREYSMQMKSLGITLFELISEALGLKRGYLKELVEDEERILLVGHYYPPCPEPELTLGSTSHQDDDFLTILLQDQIGGLQVLHQNHWVDVVPDRGGLIVNVGDLLQLISNDKFISVQHRVLAKREGPRISVACFFKLQYPKGDAPRHLGPIQELISEGNPPVYRHINVKEYFDHFYGKGLDGNPALTPFRL</sequence>
<dbReference type="OrthoDB" id="288590at2759"/>
<dbReference type="InterPro" id="IPR026992">
    <property type="entry name" value="DIOX_N"/>
</dbReference>